<proteinExistence type="predicted"/>
<dbReference type="RefSeq" id="WP_191754048.1">
    <property type="nucleotide sequence ID" value="NZ_JACSQM010000004.1"/>
</dbReference>
<protein>
    <submittedName>
        <fullName evidence="2">Uncharacterized protein</fullName>
    </submittedName>
</protein>
<dbReference type="Proteomes" id="UP000603641">
    <property type="component" value="Unassembled WGS sequence"/>
</dbReference>
<sequence>MKLQGPITFTLVMLTGTLLKFFIPEHWTVWQGALLAGGIVGITLWGFIKIGLAKKTISTWLGVSLMIAAFFTSVYLANLYEKDSNTLNKNSTFDELN</sequence>
<feature type="transmembrane region" description="Helical" evidence="1">
    <location>
        <begin position="7"/>
        <end position="23"/>
    </location>
</feature>
<gene>
    <name evidence="2" type="ORF">H9648_12095</name>
</gene>
<keyword evidence="1" id="KW-0812">Transmembrane</keyword>
<feature type="transmembrane region" description="Helical" evidence="1">
    <location>
        <begin position="29"/>
        <end position="48"/>
    </location>
</feature>
<name>A0ABR8SMR8_9BACL</name>
<keyword evidence="1" id="KW-0472">Membrane</keyword>
<organism evidence="2 3">
    <name type="scientific">Fictibacillus norfolkensis</name>
    <dbReference type="NCBI Taxonomy" id="2762233"/>
    <lineage>
        <taxon>Bacteria</taxon>
        <taxon>Bacillati</taxon>
        <taxon>Bacillota</taxon>
        <taxon>Bacilli</taxon>
        <taxon>Bacillales</taxon>
        <taxon>Fictibacillaceae</taxon>
        <taxon>Fictibacillus</taxon>
    </lineage>
</organism>
<feature type="transmembrane region" description="Helical" evidence="1">
    <location>
        <begin position="60"/>
        <end position="80"/>
    </location>
</feature>
<dbReference type="EMBL" id="JACSQM010000004">
    <property type="protein sequence ID" value="MBD7964795.1"/>
    <property type="molecule type" value="Genomic_DNA"/>
</dbReference>
<reference evidence="2 3" key="1">
    <citation type="submission" date="2020-08" db="EMBL/GenBank/DDBJ databases">
        <title>A Genomic Blueprint of the Chicken Gut Microbiome.</title>
        <authorList>
            <person name="Gilroy R."/>
            <person name="Ravi A."/>
            <person name="Getino M."/>
            <person name="Pursley I."/>
            <person name="Horton D.L."/>
            <person name="Alikhan N.-F."/>
            <person name="Baker D."/>
            <person name="Gharbi K."/>
            <person name="Hall N."/>
            <person name="Watson M."/>
            <person name="Adriaenssens E.M."/>
            <person name="Foster-Nyarko E."/>
            <person name="Jarju S."/>
            <person name="Secka A."/>
            <person name="Antonio M."/>
            <person name="Oren A."/>
            <person name="Chaudhuri R."/>
            <person name="La Ragione R.M."/>
            <person name="Hildebrand F."/>
            <person name="Pallen M.J."/>
        </authorList>
    </citation>
    <scope>NUCLEOTIDE SEQUENCE [LARGE SCALE GENOMIC DNA]</scope>
    <source>
        <strain evidence="2 3">Sa2CUA10</strain>
    </source>
</reference>
<keyword evidence="3" id="KW-1185">Reference proteome</keyword>
<evidence type="ECO:0000313" key="3">
    <source>
        <dbReference type="Proteomes" id="UP000603641"/>
    </source>
</evidence>
<keyword evidence="1" id="KW-1133">Transmembrane helix</keyword>
<evidence type="ECO:0000313" key="2">
    <source>
        <dbReference type="EMBL" id="MBD7964795.1"/>
    </source>
</evidence>
<comment type="caution">
    <text evidence="2">The sequence shown here is derived from an EMBL/GenBank/DDBJ whole genome shotgun (WGS) entry which is preliminary data.</text>
</comment>
<evidence type="ECO:0000256" key="1">
    <source>
        <dbReference type="SAM" id="Phobius"/>
    </source>
</evidence>
<accession>A0ABR8SMR8</accession>